<name>A0ABW7GS22_9BURK</name>
<proteinExistence type="predicted"/>
<accession>A0ABW7GS22</accession>
<dbReference type="Proteomes" id="UP001606302">
    <property type="component" value="Unassembled WGS sequence"/>
</dbReference>
<dbReference type="RefSeq" id="WP_394514332.1">
    <property type="nucleotide sequence ID" value="NZ_JBIGHX010000011.1"/>
</dbReference>
<evidence type="ECO:0000259" key="1">
    <source>
        <dbReference type="PROSITE" id="PS50075"/>
    </source>
</evidence>
<sequence>MTQIQTDVEQRLLRTAQRSLNLDTQALDAASPLSDLGDSLDFVDLIGDVEAEFGIDFSNEALGVMRTVGDLLRGIEAELRTRSAAPVFAES</sequence>
<dbReference type="InterPro" id="IPR036736">
    <property type="entry name" value="ACP-like_sf"/>
</dbReference>
<dbReference type="EMBL" id="JBIGHX010000011">
    <property type="protein sequence ID" value="MFG6464773.1"/>
    <property type="molecule type" value="Genomic_DNA"/>
</dbReference>
<dbReference type="Gene3D" id="1.10.1200.10">
    <property type="entry name" value="ACP-like"/>
    <property type="match status" value="1"/>
</dbReference>
<dbReference type="Pfam" id="PF00550">
    <property type="entry name" value="PP-binding"/>
    <property type="match status" value="1"/>
</dbReference>
<dbReference type="InterPro" id="IPR009081">
    <property type="entry name" value="PP-bd_ACP"/>
</dbReference>
<dbReference type="PROSITE" id="PS50075">
    <property type="entry name" value="CARRIER"/>
    <property type="match status" value="1"/>
</dbReference>
<reference evidence="2 3" key="1">
    <citation type="submission" date="2024-08" db="EMBL/GenBank/DDBJ databases">
        <authorList>
            <person name="Lu H."/>
        </authorList>
    </citation>
    <scope>NUCLEOTIDE SEQUENCE [LARGE SCALE GENOMIC DNA]</scope>
    <source>
        <strain evidence="2 3">DXS20W</strain>
    </source>
</reference>
<evidence type="ECO:0000313" key="2">
    <source>
        <dbReference type="EMBL" id="MFG6464773.1"/>
    </source>
</evidence>
<comment type="caution">
    <text evidence="2">The sequence shown here is derived from an EMBL/GenBank/DDBJ whole genome shotgun (WGS) entry which is preliminary data.</text>
</comment>
<keyword evidence="3" id="KW-1185">Reference proteome</keyword>
<protein>
    <submittedName>
        <fullName evidence="2">Acyl carrier protein</fullName>
    </submittedName>
</protein>
<dbReference type="SUPFAM" id="SSF47336">
    <property type="entry name" value="ACP-like"/>
    <property type="match status" value="1"/>
</dbReference>
<feature type="domain" description="Carrier" evidence="1">
    <location>
        <begin position="3"/>
        <end position="79"/>
    </location>
</feature>
<organism evidence="2 3">
    <name type="scientific">Pelomonas lactea</name>
    <dbReference type="NCBI Taxonomy" id="3299030"/>
    <lineage>
        <taxon>Bacteria</taxon>
        <taxon>Pseudomonadati</taxon>
        <taxon>Pseudomonadota</taxon>
        <taxon>Betaproteobacteria</taxon>
        <taxon>Burkholderiales</taxon>
        <taxon>Sphaerotilaceae</taxon>
        <taxon>Roseateles</taxon>
    </lineage>
</organism>
<gene>
    <name evidence="2" type="ORF">ACG04Q_24590</name>
</gene>
<evidence type="ECO:0000313" key="3">
    <source>
        <dbReference type="Proteomes" id="UP001606302"/>
    </source>
</evidence>